<comment type="caution">
    <text evidence="1">The sequence shown here is derived from an EMBL/GenBank/DDBJ whole genome shotgun (WGS) entry which is preliminary data.</text>
</comment>
<evidence type="ECO:0000313" key="2">
    <source>
        <dbReference type="Proteomes" id="UP001243717"/>
    </source>
</evidence>
<organism evidence="1 2">
    <name type="scientific">Thalassobacterium sedimentorum</name>
    <dbReference type="NCBI Taxonomy" id="3041258"/>
    <lineage>
        <taxon>Bacteria</taxon>
        <taxon>Pseudomonadati</taxon>
        <taxon>Verrucomicrobiota</taxon>
        <taxon>Opitutia</taxon>
        <taxon>Puniceicoccales</taxon>
        <taxon>Coraliomargaritaceae</taxon>
        <taxon>Thalassobacterium</taxon>
    </lineage>
</organism>
<name>A0ABU1ALL2_9BACT</name>
<reference evidence="1 2" key="1">
    <citation type="submission" date="2023-04" db="EMBL/GenBank/DDBJ databases">
        <title>A novel bacteria isolated from coastal sediment.</title>
        <authorList>
            <person name="Liu X.-J."/>
            <person name="Du Z.-J."/>
        </authorList>
    </citation>
    <scope>NUCLEOTIDE SEQUENCE [LARGE SCALE GENOMIC DNA]</scope>
    <source>
        <strain evidence="1 2">SDUM461004</strain>
    </source>
</reference>
<accession>A0ABU1ALL2</accession>
<dbReference type="EMBL" id="JARXIC010000029">
    <property type="protein sequence ID" value="MDQ8195673.1"/>
    <property type="molecule type" value="Genomic_DNA"/>
</dbReference>
<protein>
    <submittedName>
        <fullName evidence="1">Uncharacterized protein</fullName>
    </submittedName>
</protein>
<dbReference type="Proteomes" id="UP001243717">
    <property type="component" value="Unassembled WGS sequence"/>
</dbReference>
<evidence type="ECO:0000313" key="1">
    <source>
        <dbReference type="EMBL" id="MDQ8195673.1"/>
    </source>
</evidence>
<gene>
    <name evidence="1" type="ORF">QEH59_14660</name>
</gene>
<keyword evidence="2" id="KW-1185">Reference proteome</keyword>
<dbReference type="RefSeq" id="WP_308986122.1">
    <property type="nucleotide sequence ID" value="NZ_JARXIC010000029.1"/>
</dbReference>
<sequence>MKNKITARLKHVGRGYELEKLPPALLKAVVDAAMPLLDAEIKKAEEKAIQKVVNEKFVAKVIKSALERKTTRPVPHSTQASL</sequence>
<proteinExistence type="predicted"/>